<proteinExistence type="predicted"/>
<dbReference type="Gene3D" id="3.40.50.880">
    <property type="match status" value="1"/>
</dbReference>
<dbReference type="Pfam" id="PF01965">
    <property type="entry name" value="DJ-1_PfpI"/>
    <property type="match status" value="1"/>
</dbReference>
<dbReference type="GO" id="GO:0005737">
    <property type="term" value="C:cytoplasm"/>
    <property type="evidence" value="ECO:0007669"/>
    <property type="project" value="TreeGrafter"/>
</dbReference>
<feature type="domain" description="DJ-1/PfpI" evidence="1">
    <location>
        <begin position="2"/>
        <end position="163"/>
    </location>
</feature>
<gene>
    <name evidence="2" type="ORF">CK556_01440</name>
</gene>
<dbReference type="InterPro" id="IPR050325">
    <property type="entry name" value="Prot/Nucl_acid_deglycase"/>
</dbReference>
<dbReference type="RefSeq" id="WP_027875303.1">
    <property type="nucleotide sequence ID" value="NZ_CP023173.1"/>
</dbReference>
<organism evidence="2 3">
    <name type="scientific">Mesoplasma chauliocola</name>
    <dbReference type="NCBI Taxonomy" id="216427"/>
    <lineage>
        <taxon>Bacteria</taxon>
        <taxon>Bacillati</taxon>
        <taxon>Mycoplasmatota</taxon>
        <taxon>Mollicutes</taxon>
        <taxon>Entomoplasmatales</taxon>
        <taxon>Entomoplasmataceae</taxon>
        <taxon>Mesoplasma</taxon>
    </lineage>
</organism>
<dbReference type="AlphaFoldDB" id="A0A249SN39"/>
<reference evidence="2 3" key="1">
    <citation type="submission" date="2017-08" db="EMBL/GenBank/DDBJ databases">
        <title>Complete Genome Sequence of Mesoplasma chauliocola.</title>
        <authorList>
            <person name="Knight T.F.Jr."/>
            <person name="Citino T."/>
        </authorList>
    </citation>
    <scope>NUCLEOTIDE SEQUENCE [LARGE SCALE GENOMIC DNA]</scope>
    <source>
        <strain evidence="2 3">CHPA-2</strain>
    </source>
</reference>
<dbReference type="EMBL" id="CP023173">
    <property type="protein sequence ID" value="ASZ09019.1"/>
    <property type="molecule type" value="Genomic_DNA"/>
</dbReference>
<dbReference type="KEGG" id="mchc:CK556_01440"/>
<dbReference type="PANTHER" id="PTHR48094">
    <property type="entry name" value="PROTEIN/NUCLEIC ACID DEGLYCASE DJ-1-RELATED"/>
    <property type="match status" value="1"/>
</dbReference>
<dbReference type="STRING" id="1336232.GCA_000518825_00191"/>
<dbReference type="PANTHER" id="PTHR48094:SF12">
    <property type="entry name" value="PARKINSON DISEASE PROTEIN 7 HOMOLOG"/>
    <property type="match status" value="1"/>
</dbReference>
<dbReference type="CDD" id="cd03135">
    <property type="entry name" value="GATase1_DJ-1"/>
    <property type="match status" value="1"/>
</dbReference>
<keyword evidence="3" id="KW-1185">Reference proteome</keyword>
<sequence length="181" mass="20260">MKKVAIILHKNFEESEAIVTIDILRRSKIIVDVYNIENKEYQEGSHNIIVKTEYFVNDLKVQNYDGIIIPGGPGVNDLFGNKKLMELINDFNNESKMVSAICAAPQLLGEANILDEIKIVKFPSSNQFLKKALIKSEASIIDKNIVTGTSIGTVIPFALNIIEYLQGKEQKAIIEKQLVII</sequence>
<dbReference type="Proteomes" id="UP000232229">
    <property type="component" value="Chromosome"/>
</dbReference>
<dbReference type="InterPro" id="IPR029062">
    <property type="entry name" value="Class_I_gatase-like"/>
</dbReference>
<protein>
    <submittedName>
        <fullName evidence="2">DJ-1 family protein</fullName>
    </submittedName>
</protein>
<evidence type="ECO:0000313" key="3">
    <source>
        <dbReference type="Proteomes" id="UP000232229"/>
    </source>
</evidence>
<dbReference type="SUPFAM" id="SSF52317">
    <property type="entry name" value="Class I glutamine amidotransferase-like"/>
    <property type="match status" value="1"/>
</dbReference>
<dbReference type="InterPro" id="IPR006287">
    <property type="entry name" value="DJ-1"/>
</dbReference>
<name>A0A249SN39_9MOLU</name>
<evidence type="ECO:0000313" key="2">
    <source>
        <dbReference type="EMBL" id="ASZ09019.1"/>
    </source>
</evidence>
<dbReference type="NCBIfam" id="TIGR01383">
    <property type="entry name" value="not_thiJ"/>
    <property type="match status" value="1"/>
</dbReference>
<evidence type="ECO:0000259" key="1">
    <source>
        <dbReference type="Pfam" id="PF01965"/>
    </source>
</evidence>
<accession>A0A249SN39</accession>
<dbReference type="InterPro" id="IPR002818">
    <property type="entry name" value="DJ-1/PfpI"/>
</dbReference>